<reference evidence="1 2" key="1">
    <citation type="submission" date="2021-01" db="EMBL/GenBank/DDBJ databases">
        <title>Complete genome sequence of Erwinia rhapontici MAFF 311153.</title>
        <authorList>
            <person name="Morohoshi T."/>
            <person name="Someya N."/>
        </authorList>
    </citation>
    <scope>NUCLEOTIDE SEQUENCE [LARGE SCALE GENOMIC DNA]</scope>
    <source>
        <strain evidence="1 2">MAFF 311153</strain>
    </source>
</reference>
<evidence type="ECO:0000313" key="2">
    <source>
        <dbReference type="Proteomes" id="UP000677515"/>
    </source>
</evidence>
<dbReference type="RefSeq" id="WP_159336322.1">
    <property type="nucleotide sequence ID" value="NZ_AP024329.1"/>
</dbReference>
<keyword evidence="2" id="KW-1185">Reference proteome</keyword>
<organism evidence="1 2">
    <name type="scientific">Erwinia rhapontici</name>
    <name type="common">Pectobacterium rhapontici</name>
    <dbReference type="NCBI Taxonomy" id="55212"/>
    <lineage>
        <taxon>Bacteria</taxon>
        <taxon>Pseudomonadati</taxon>
        <taxon>Pseudomonadota</taxon>
        <taxon>Gammaproteobacteria</taxon>
        <taxon>Enterobacterales</taxon>
        <taxon>Erwiniaceae</taxon>
        <taxon>Erwinia</taxon>
    </lineage>
</organism>
<proteinExistence type="predicted"/>
<dbReference type="GeneID" id="99867359"/>
<dbReference type="Proteomes" id="UP000677515">
    <property type="component" value="Chromosome"/>
</dbReference>
<protein>
    <submittedName>
        <fullName evidence="1">Uncharacterized protein</fullName>
    </submittedName>
</protein>
<gene>
    <name evidence="1" type="ORF">ERHA53_30730</name>
</gene>
<dbReference type="EMBL" id="AP024329">
    <property type="protein sequence ID" value="BCQ35730.1"/>
    <property type="molecule type" value="Genomic_DNA"/>
</dbReference>
<evidence type="ECO:0000313" key="1">
    <source>
        <dbReference type="EMBL" id="BCQ35730.1"/>
    </source>
</evidence>
<accession>A0ABN6DR54</accession>
<name>A0ABN6DR54_ERWRD</name>
<sequence length="57" mass="6507">MSYERRDAIYEQEQQIALQKAVDKLGQRMREVGEAVDAIKAVERKQATTQAESSPVR</sequence>